<keyword evidence="3" id="KW-1185">Reference proteome</keyword>
<gene>
    <name evidence="2" type="ORF">MFLAVUS_007118</name>
</gene>
<sequence length="461" mass="52820">MSNYPTIRNPLLPSPPTSSSRSRFRKTELLSNLSLANTSSTIKTSMSTASIRSFMSQTINQLSNASSTFRFGPNKRIMPSTPSTTISTNFLSKSVTDHIINKPTKKKDLQNTTCEPLVHYNGPFHTLESLPTEKLNWIKDEQTSALVKNPLTNYSRSIVLRKPLSPRLFRCGIQVNQETCLSSYVTSEKTGKHSSIAQFDETFLFDVDGSTTATIRVYAQNKSSNIFSSRNKQEICLGTETIKMSLHPKSKTTERFVLNSDPKQGQSNDFQLLVVHGTYISHRTQNMLNNTILFEDFITAYVRTSMVPRWDRFWGILRGVQFELYDFEYKENRPPLYIIPLDNFISAFDPSEEDDEEIRIDIGARGIALQFSEKAVHKHERRWMLDDLECRMYLLPESSAAAREWESKFNYVGSIFNEVRGWDENSANSFVSDDSNYSYHSSDDDEEDENINLTVPLKLMW</sequence>
<comment type="caution">
    <text evidence="2">The sequence shown here is derived from an EMBL/GenBank/DDBJ whole genome shotgun (WGS) entry which is preliminary data.</text>
</comment>
<accession>A0ABP9Z3F0</accession>
<reference evidence="2 3" key="1">
    <citation type="submission" date="2024-04" db="EMBL/GenBank/DDBJ databases">
        <title>genome sequences of Mucor flavus KT1a and Helicostylum pulchrum KT1b strains isolated from the surface of a dry-aged beef.</title>
        <authorList>
            <person name="Toyotome T."/>
            <person name="Hosono M."/>
            <person name="Torimaru M."/>
            <person name="Fukuda K."/>
            <person name="Mikami N."/>
        </authorList>
    </citation>
    <scope>NUCLEOTIDE SEQUENCE [LARGE SCALE GENOMIC DNA]</scope>
    <source>
        <strain evidence="2 3">KT1a</strain>
    </source>
</reference>
<feature type="region of interest" description="Disordered" evidence="1">
    <location>
        <begin position="1"/>
        <end position="24"/>
    </location>
</feature>
<organism evidence="2 3">
    <name type="scientific">Mucor flavus</name>
    <dbReference type="NCBI Taxonomy" id="439312"/>
    <lineage>
        <taxon>Eukaryota</taxon>
        <taxon>Fungi</taxon>
        <taxon>Fungi incertae sedis</taxon>
        <taxon>Mucoromycota</taxon>
        <taxon>Mucoromycotina</taxon>
        <taxon>Mucoromycetes</taxon>
        <taxon>Mucorales</taxon>
        <taxon>Mucorineae</taxon>
        <taxon>Mucoraceae</taxon>
        <taxon>Mucor</taxon>
    </lineage>
</organism>
<proteinExistence type="predicted"/>
<dbReference type="EMBL" id="BAABUK010000017">
    <property type="protein sequence ID" value="GAA5813634.1"/>
    <property type="molecule type" value="Genomic_DNA"/>
</dbReference>
<evidence type="ECO:0000256" key="1">
    <source>
        <dbReference type="SAM" id="MobiDB-lite"/>
    </source>
</evidence>
<name>A0ABP9Z3F0_9FUNG</name>
<protein>
    <recommendedName>
        <fullName evidence="4">PH domain-containing protein</fullName>
    </recommendedName>
</protein>
<evidence type="ECO:0000313" key="3">
    <source>
        <dbReference type="Proteomes" id="UP001473302"/>
    </source>
</evidence>
<evidence type="ECO:0000313" key="2">
    <source>
        <dbReference type="EMBL" id="GAA5813634.1"/>
    </source>
</evidence>
<evidence type="ECO:0008006" key="4">
    <source>
        <dbReference type="Google" id="ProtNLM"/>
    </source>
</evidence>
<dbReference type="Proteomes" id="UP001473302">
    <property type="component" value="Unassembled WGS sequence"/>
</dbReference>